<organism evidence="1 2">
    <name type="scientific">Diatraea saccharalis</name>
    <name type="common">sugarcane borer</name>
    <dbReference type="NCBI Taxonomy" id="40085"/>
    <lineage>
        <taxon>Eukaryota</taxon>
        <taxon>Metazoa</taxon>
        <taxon>Ecdysozoa</taxon>
        <taxon>Arthropoda</taxon>
        <taxon>Hexapoda</taxon>
        <taxon>Insecta</taxon>
        <taxon>Pterygota</taxon>
        <taxon>Neoptera</taxon>
        <taxon>Endopterygota</taxon>
        <taxon>Lepidoptera</taxon>
        <taxon>Glossata</taxon>
        <taxon>Ditrysia</taxon>
        <taxon>Pyraloidea</taxon>
        <taxon>Crambidae</taxon>
        <taxon>Crambinae</taxon>
        <taxon>Diatraea</taxon>
    </lineage>
</organism>
<reference evidence="1" key="2">
    <citation type="submission" date="2022-10" db="EMBL/GenBank/DDBJ databases">
        <authorList>
            <consortium name="ENA_rothamsted_submissions"/>
            <consortium name="culmorum"/>
            <person name="King R."/>
        </authorList>
    </citation>
    <scope>NUCLEOTIDE SEQUENCE</scope>
</reference>
<keyword evidence="2" id="KW-1185">Reference proteome</keyword>
<evidence type="ECO:0000313" key="2">
    <source>
        <dbReference type="Proteomes" id="UP001153714"/>
    </source>
</evidence>
<dbReference type="AlphaFoldDB" id="A0A9N9RD41"/>
<dbReference type="SUPFAM" id="SSF56672">
    <property type="entry name" value="DNA/RNA polymerases"/>
    <property type="match status" value="1"/>
</dbReference>
<dbReference type="EMBL" id="OU893337">
    <property type="protein sequence ID" value="CAG9794210.1"/>
    <property type="molecule type" value="Genomic_DNA"/>
</dbReference>
<reference evidence="1" key="1">
    <citation type="submission" date="2021-12" db="EMBL/GenBank/DDBJ databases">
        <authorList>
            <person name="King R."/>
        </authorList>
    </citation>
    <scope>NUCLEOTIDE SEQUENCE</scope>
</reference>
<proteinExistence type="predicted"/>
<protein>
    <recommendedName>
        <fullName evidence="3">DNA-directed DNA polymerase</fullName>
    </recommendedName>
</protein>
<dbReference type="PANTHER" id="PTHR31511">
    <property type="entry name" value="PROTEIN CBG23764"/>
    <property type="match status" value="1"/>
</dbReference>
<dbReference type="OrthoDB" id="414982at2759"/>
<sequence length="1051" mass="123436">MDDANKKVSFEEDHKTAFGGNIESYRINLSPIDMTKMKDDLDHVYDKLTNILISVLDKNNKIKATLNLQGSMNEYDYTSFAFNATLILYLQNKDIDINQYVKQRINNAKYKIQRKYDDYDSRNGGGKHLVYLYLHIYKINDVEFDDDMSFERSVLEGFNAGKKASDLQDNYLNEIVMDGIDHPVQLDDILRIEEMNIFSINVYMLKDGMEPNGENIEGPVYYRKRRKEKHVNLLLRHDNVNSRFSNIPNLKLLIYSNEKNGHICDGCLNLFDKVENLRIHQDEECVRVKTRLPENTFIKFDNSDHAKRVPFVVYADFEAATEIINQNVQINMPNENWTKNISKNVPYRYGYYIKCDDNDFSVNVKTDKNLNLKHYVSKFTDNLVEDLKIQIELYTKKYPNASIRTVPVFLHNFKKESSCYIVQGANCQSMHRSYSAIHKTVKTTNGDIQIRFLDSRGFLDEPLAESIKNFKIDFKEIDKICNDDKTKKILIRNGGLPFPKNYIKSPNNLKETSFLKRCDYNSSIENKKVDKEYENAILIWKTFNCRNIDDYLVLRLKANILFLADVIEYLRNLCISNYELDPAHYYSIAGFSWNAMLKSTNINLELITDLEMLLFIKKAIRGGYMQCSKRHVVANNKYLQNYDKSKQDVYIMFYDANNLYGHAMCLYLPYGGFKWQPIHPNFDYKVPEDSDIGYILEVDLSYPKELHDLHSDFPLCPKKKTVDGADNKLLVADFKEKKRYVIHHTFLALCERLGLKIDKIHRVLQFNQKPWLQRYIKNNIEKRKCAATDSEKKFFKLLNNSIYGKTMQNVENQGDILLLHHWDDTDSQKGALHFINRADYQRLSICSENTVAITLRHTNLTFKYPIYIGFCILDLAKTIMYNFHYGIMKNKLKDNLSLLYTDTDSLIYQFNNEDSYEFVKKDEIKKYFDINEYEKGKNDKIEDCCFKDELKGAIIKEFVGLKSKMYAVDAENTIKKAAHVPKEVKSTFDIKVYRECLYNNSPLYKEFNRVRAEDHDLYNQKVRKIVLSSNDPKRYISDNKFDTLPWGHYSL</sequence>
<gene>
    <name evidence="1" type="ORF">DIATSA_LOCUS11604</name>
</gene>
<dbReference type="Proteomes" id="UP001153714">
    <property type="component" value="Chromosome 6"/>
</dbReference>
<accession>A0A9N9RD41</accession>
<evidence type="ECO:0000313" key="1">
    <source>
        <dbReference type="EMBL" id="CAG9794210.1"/>
    </source>
</evidence>
<evidence type="ECO:0008006" key="3">
    <source>
        <dbReference type="Google" id="ProtNLM"/>
    </source>
</evidence>
<name>A0A9N9RD41_9NEOP</name>
<dbReference type="InterPro" id="IPR043502">
    <property type="entry name" value="DNA/RNA_pol_sf"/>
</dbReference>
<dbReference type="PANTHER" id="PTHR31511:SF12">
    <property type="entry name" value="RHO TERMINATION FACTOR N-TERMINAL DOMAIN-CONTAINING PROTEIN"/>
    <property type="match status" value="1"/>
</dbReference>
<dbReference type="GO" id="GO:0071897">
    <property type="term" value="P:DNA biosynthetic process"/>
    <property type="evidence" value="ECO:0007669"/>
    <property type="project" value="UniProtKB-ARBA"/>
</dbReference>